<dbReference type="InterPro" id="IPR051599">
    <property type="entry name" value="Cell_Envelope_Assoc"/>
</dbReference>
<dbReference type="Proteomes" id="UP001611263">
    <property type="component" value="Unassembled WGS sequence"/>
</dbReference>
<dbReference type="RefSeq" id="WP_051157540.1">
    <property type="nucleotide sequence ID" value="NZ_JBIRUQ010000003.1"/>
</dbReference>
<dbReference type="GeneID" id="93505163"/>
<keyword evidence="4" id="KW-1185">Reference proteome</keyword>
<reference evidence="3 4" key="1">
    <citation type="submission" date="2024-10" db="EMBL/GenBank/DDBJ databases">
        <title>The Natural Products Discovery Center: Release of the First 8490 Sequenced Strains for Exploring Actinobacteria Biosynthetic Diversity.</title>
        <authorList>
            <person name="Kalkreuter E."/>
            <person name="Kautsar S.A."/>
            <person name="Yang D."/>
            <person name="Bader C.D."/>
            <person name="Teijaro C.N."/>
            <person name="Fluegel L."/>
            <person name="Davis C.M."/>
            <person name="Simpson J.R."/>
            <person name="Lauterbach L."/>
            <person name="Steele A.D."/>
            <person name="Gui C."/>
            <person name="Meng S."/>
            <person name="Li G."/>
            <person name="Viehrig K."/>
            <person name="Ye F."/>
            <person name="Su P."/>
            <person name="Kiefer A.F."/>
            <person name="Nichols A."/>
            <person name="Cepeda A.J."/>
            <person name="Yan W."/>
            <person name="Fan B."/>
            <person name="Jiang Y."/>
            <person name="Adhikari A."/>
            <person name="Zheng C.-J."/>
            <person name="Schuster L."/>
            <person name="Cowan T.M."/>
            <person name="Smanski M.J."/>
            <person name="Chevrette M.G."/>
            <person name="De Carvalho L.P.S."/>
            <person name="Shen B."/>
        </authorList>
    </citation>
    <scope>NUCLEOTIDE SEQUENCE [LARGE SCALE GENOMIC DNA]</scope>
    <source>
        <strain evidence="3 4">NPDC020568</strain>
    </source>
</reference>
<evidence type="ECO:0000256" key="1">
    <source>
        <dbReference type="SAM" id="SignalP"/>
    </source>
</evidence>
<keyword evidence="1" id="KW-0732">Signal</keyword>
<gene>
    <name evidence="3" type="ORF">ACH4WX_14775</name>
</gene>
<evidence type="ECO:0000313" key="3">
    <source>
        <dbReference type="EMBL" id="MFI1461972.1"/>
    </source>
</evidence>
<dbReference type="Gene3D" id="3.40.50.620">
    <property type="entry name" value="HUPs"/>
    <property type="match status" value="1"/>
</dbReference>
<name>A0ABW7TLN9_9NOCA</name>
<dbReference type="CDD" id="cd06259">
    <property type="entry name" value="YdcF-like"/>
    <property type="match status" value="1"/>
</dbReference>
<dbReference type="InterPro" id="IPR003848">
    <property type="entry name" value="DUF218"/>
</dbReference>
<feature type="chain" id="PRO_5047149417" evidence="1">
    <location>
        <begin position="41"/>
        <end position="206"/>
    </location>
</feature>
<proteinExistence type="predicted"/>
<protein>
    <submittedName>
        <fullName evidence="3">YdcF family protein</fullName>
    </submittedName>
</protein>
<evidence type="ECO:0000259" key="2">
    <source>
        <dbReference type="Pfam" id="PF02698"/>
    </source>
</evidence>
<organism evidence="3 4">
    <name type="scientific">Nocardia carnea</name>
    <dbReference type="NCBI Taxonomy" id="37328"/>
    <lineage>
        <taxon>Bacteria</taxon>
        <taxon>Bacillati</taxon>
        <taxon>Actinomycetota</taxon>
        <taxon>Actinomycetes</taxon>
        <taxon>Mycobacteriales</taxon>
        <taxon>Nocardiaceae</taxon>
        <taxon>Nocardia</taxon>
    </lineage>
</organism>
<dbReference type="PANTHER" id="PTHR30336">
    <property type="entry name" value="INNER MEMBRANE PROTEIN, PROBABLE PERMEASE"/>
    <property type="match status" value="1"/>
</dbReference>
<dbReference type="InterPro" id="IPR014729">
    <property type="entry name" value="Rossmann-like_a/b/a_fold"/>
</dbReference>
<comment type="caution">
    <text evidence="3">The sequence shown here is derived from an EMBL/GenBank/DDBJ whole genome shotgun (WGS) entry which is preliminary data.</text>
</comment>
<sequence>MPDTRRGRHRRRRSHSLRVGLTTALTAAAITAGLCGPAGAAPTPPGGLPAGIGDLLTGPLTRLHGPGTAIVILGYGLLPDGTMRPELVDRLRAGYIQALLAPQSPVIVTGGNPRNGITEAAAMADWLIRHGLPAHRVHQEPAATTTVQNARRSAQLIHTLGAHDAVVVTSENHIGRAADSFTAAGVPVAATLTPRQIPEFVAVWGP</sequence>
<feature type="signal peptide" evidence="1">
    <location>
        <begin position="1"/>
        <end position="40"/>
    </location>
</feature>
<evidence type="ECO:0000313" key="4">
    <source>
        <dbReference type="Proteomes" id="UP001611263"/>
    </source>
</evidence>
<feature type="domain" description="DUF218" evidence="2">
    <location>
        <begin position="69"/>
        <end position="190"/>
    </location>
</feature>
<accession>A0ABW7TLN9</accession>
<dbReference type="Pfam" id="PF02698">
    <property type="entry name" value="DUF218"/>
    <property type="match status" value="1"/>
</dbReference>
<dbReference type="EMBL" id="JBIRUQ010000003">
    <property type="protein sequence ID" value="MFI1461972.1"/>
    <property type="molecule type" value="Genomic_DNA"/>
</dbReference>
<dbReference type="PANTHER" id="PTHR30336:SF4">
    <property type="entry name" value="ENVELOPE BIOGENESIS FACTOR ELYC"/>
    <property type="match status" value="1"/>
</dbReference>